<proteinExistence type="predicted"/>
<dbReference type="EMBL" id="JAQQDH010000029">
    <property type="protein sequence ID" value="MFM0448607.1"/>
    <property type="molecule type" value="Genomic_DNA"/>
</dbReference>
<comment type="caution">
    <text evidence="1">The sequence shown here is derived from an EMBL/GenBank/DDBJ whole genome shotgun (WGS) entry which is preliminary data.</text>
</comment>
<dbReference type="Proteomes" id="UP001629288">
    <property type="component" value="Unassembled WGS sequence"/>
</dbReference>
<evidence type="ECO:0000313" key="1">
    <source>
        <dbReference type="EMBL" id="MFM0448607.1"/>
    </source>
</evidence>
<organism evidence="1 2">
    <name type="scientific">Paraburkholderia strydomiana</name>
    <dbReference type="NCBI Taxonomy" id="1245417"/>
    <lineage>
        <taxon>Bacteria</taxon>
        <taxon>Pseudomonadati</taxon>
        <taxon>Pseudomonadota</taxon>
        <taxon>Betaproteobacteria</taxon>
        <taxon>Burkholderiales</taxon>
        <taxon>Burkholderiaceae</taxon>
        <taxon>Paraburkholderia</taxon>
    </lineage>
</organism>
<accession>A0ABW9CCH4</accession>
<sequence length="76" mass="8662">MRRTHSRSVQFCASRMVDEHGQANLETAGLMQRLAETRQRSRISDALTQQLRRACGAQRSRSSRVRQGVPIINLLI</sequence>
<reference evidence="1 2" key="1">
    <citation type="journal article" date="2024" name="Chem. Sci.">
        <title>Discovery of megapolipeptins by genome mining of a Burkholderiales bacteria collection.</title>
        <authorList>
            <person name="Paulo B.S."/>
            <person name="Recchia M.J.J."/>
            <person name="Lee S."/>
            <person name="Fergusson C.H."/>
            <person name="Romanowski S.B."/>
            <person name="Hernandez A."/>
            <person name="Krull N."/>
            <person name="Liu D.Y."/>
            <person name="Cavanagh H."/>
            <person name="Bos A."/>
            <person name="Gray C.A."/>
            <person name="Murphy B.T."/>
            <person name="Linington R.G."/>
            <person name="Eustaquio A.S."/>
        </authorList>
    </citation>
    <scope>NUCLEOTIDE SEQUENCE [LARGE SCALE GENOMIC DNA]</scope>
    <source>
        <strain evidence="1 2">RL17-379-BIB-C</strain>
    </source>
</reference>
<evidence type="ECO:0000313" key="2">
    <source>
        <dbReference type="Proteomes" id="UP001629288"/>
    </source>
</evidence>
<keyword evidence="2" id="KW-1185">Reference proteome</keyword>
<gene>
    <name evidence="1" type="ORF">PQR00_34055</name>
</gene>
<dbReference type="RefSeq" id="WP_408179651.1">
    <property type="nucleotide sequence ID" value="NZ_JAQQDQ010000028.1"/>
</dbReference>
<protein>
    <submittedName>
        <fullName evidence="1">Uncharacterized protein</fullName>
    </submittedName>
</protein>
<name>A0ABW9CCH4_9BURK</name>